<dbReference type="AlphaFoldDB" id="A0A0A2WHX9"/>
<evidence type="ECO:0000313" key="1">
    <source>
        <dbReference type="EMBL" id="KGQ19418.1"/>
    </source>
</evidence>
<dbReference type="EMBL" id="JRKJ01000008">
    <property type="protein sequence ID" value="KGQ19418.1"/>
    <property type="molecule type" value="Genomic_DNA"/>
</dbReference>
<proteinExistence type="predicted"/>
<protein>
    <submittedName>
        <fullName evidence="1">Uncharacterized protein</fullName>
    </submittedName>
</protein>
<name>A0A0A2WHX9_9GAMM</name>
<evidence type="ECO:0000313" key="2">
    <source>
        <dbReference type="Proteomes" id="UP000030518"/>
    </source>
</evidence>
<sequence>MGHWATVPKCPRLCSPDSACASPSSNPRWRGCRRRRWPRRCRPPVDWERWASVR</sequence>
<dbReference type="Proteomes" id="UP000030518">
    <property type="component" value="Unassembled WGS sequence"/>
</dbReference>
<dbReference type="STRING" id="1300345.LF41_3071"/>
<accession>A0A0A2WHX9</accession>
<keyword evidence="2" id="KW-1185">Reference proteome</keyword>
<dbReference type="PATRIC" id="fig|1300345.3.peg.1609"/>
<comment type="caution">
    <text evidence="1">The sequence shown here is derived from an EMBL/GenBank/DDBJ whole genome shotgun (WGS) entry which is preliminary data.</text>
</comment>
<gene>
    <name evidence="1" type="ORF">LF41_3071</name>
</gene>
<organism evidence="1 2">
    <name type="scientific">Lysobacter dokdonensis DS-58</name>
    <dbReference type="NCBI Taxonomy" id="1300345"/>
    <lineage>
        <taxon>Bacteria</taxon>
        <taxon>Pseudomonadati</taxon>
        <taxon>Pseudomonadota</taxon>
        <taxon>Gammaproteobacteria</taxon>
        <taxon>Lysobacterales</taxon>
        <taxon>Lysobacteraceae</taxon>
        <taxon>Noviluteimonas</taxon>
    </lineage>
</organism>
<reference evidence="1 2" key="1">
    <citation type="submission" date="2014-09" db="EMBL/GenBank/DDBJ databases">
        <title>Genome sequences of Lysobacter dokdonensis DS-58.</title>
        <authorList>
            <person name="Kim J.F."/>
            <person name="Kwak M.-J."/>
        </authorList>
    </citation>
    <scope>NUCLEOTIDE SEQUENCE [LARGE SCALE GENOMIC DNA]</scope>
    <source>
        <strain evidence="1 2">DS-58</strain>
    </source>
</reference>